<dbReference type="GO" id="GO:0005730">
    <property type="term" value="C:nucleolus"/>
    <property type="evidence" value="ECO:0007669"/>
    <property type="project" value="TreeGrafter"/>
</dbReference>
<feature type="region of interest" description="Disordered" evidence="6">
    <location>
        <begin position="125"/>
        <end position="149"/>
    </location>
</feature>
<evidence type="ECO:0000313" key="8">
    <source>
        <dbReference type="EMBL" id="KAK5110393.1"/>
    </source>
</evidence>
<accession>A0AAN7TNZ2</accession>
<feature type="compositionally biased region" description="Basic and acidic residues" evidence="6">
    <location>
        <begin position="306"/>
        <end position="315"/>
    </location>
</feature>
<dbReference type="Proteomes" id="UP001310890">
    <property type="component" value="Unassembled WGS sequence"/>
</dbReference>
<feature type="region of interest" description="Disordered" evidence="6">
    <location>
        <begin position="274"/>
        <end position="315"/>
    </location>
</feature>
<dbReference type="Pfam" id="PF00076">
    <property type="entry name" value="RRM_1"/>
    <property type="match status" value="3"/>
</dbReference>
<feature type="compositionally biased region" description="Acidic residues" evidence="6">
    <location>
        <begin position="274"/>
        <end position="305"/>
    </location>
</feature>
<dbReference type="InterPro" id="IPR051945">
    <property type="entry name" value="RRM_MRD1_RNA_proc_ribogen"/>
</dbReference>
<keyword evidence="3 5" id="KW-0694">RNA-binding</keyword>
<dbReference type="CDD" id="cd12676">
    <property type="entry name" value="RRM3_Nop4p"/>
    <property type="match status" value="1"/>
</dbReference>
<feature type="compositionally biased region" description="Basic and acidic residues" evidence="6">
    <location>
        <begin position="687"/>
        <end position="698"/>
    </location>
</feature>
<reference evidence="8" key="1">
    <citation type="submission" date="2023-08" db="EMBL/GenBank/DDBJ databases">
        <title>Black Yeasts Isolated from many extreme environments.</title>
        <authorList>
            <person name="Coleine C."/>
            <person name="Stajich J.E."/>
            <person name="Selbmann L."/>
        </authorList>
    </citation>
    <scope>NUCLEOTIDE SEQUENCE</scope>
    <source>
        <strain evidence="8">CCFEE 5401</strain>
    </source>
</reference>
<keyword evidence="2" id="KW-0677">Repeat</keyword>
<feature type="domain" description="RRM" evidence="7">
    <location>
        <begin position="49"/>
        <end position="127"/>
    </location>
</feature>
<dbReference type="PANTHER" id="PTHR48039">
    <property type="entry name" value="RNA-BINDING MOTIF PROTEIN 14B"/>
    <property type="match status" value="1"/>
</dbReference>
<gene>
    <name evidence="8" type="ORF">LTR62_006101</name>
</gene>
<dbReference type="InterPro" id="IPR000504">
    <property type="entry name" value="RRM_dom"/>
</dbReference>
<dbReference type="SMART" id="SM00360">
    <property type="entry name" value="RRM"/>
    <property type="match status" value="4"/>
</dbReference>
<dbReference type="Gene3D" id="3.30.70.330">
    <property type="match status" value="4"/>
</dbReference>
<dbReference type="GO" id="GO:0003729">
    <property type="term" value="F:mRNA binding"/>
    <property type="evidence" value="ECO:0007669"/>
    <property type="project" value="TreeGrafter"/>
</dbReference>
<keyword evidence="4" id="KW-0539">Nucleus</keyword>
<evidence type="ECO:0000256" key="1">
    <source>
        <dbReference type="ARBA" id="ARBA00004123"/>
    </source>
</evidence>
<dbReference type="CDD" id="cd12677">
    <property type="entry name" value="RRM4_Nop4p"/>
    <property type="match status" value="1"/>
</dbReference>
<organism evidence="8 9">
    <name type="scientific">Meristemomyces frigidus</name>
    <dbReference type="NCBI Taxonomy" id="1508187"/>
    <lineage>
        <taxon>Eukaryota</taxon>
        <taxon>Fungi</taxon>
        <taxon>Dikarya</taxon>
        <taxon>Ascomycota</taxon>
        <taxon>Pezizomycotina</taxon>
        <taxon>Dothideomycetes</taxon>
        <taxon>Dothideomycetidae</taxon>
        <taxon>Mycosphaerellales</taxon>
        <taxon>Teratosphaeriaceae</taxon>
        <taxon>Meristemomyces</taxon>
    </lineage>
</organism>
<feature type="compositionally biased region" description="Basic and acidic residues" evidence="6">
    <location>
        <begin position="658"/>
        <end position="675"/>
    </location>
</feature>
<sequence>MAPAAKKQRLSDGGVGVIEAIDEAIPAAPTNGNQVDKRDRIHKADQQKRSLFVRALPADTTTESLTELFSESYPIRHATAIIDPTTKQCKGYGFVTFAEAEDALRAKQEFHGRVLQDKKLRVELAEPRQRDEAGVKLPHPEKAEKEAPSSTKLIVRNLPWSIKGSNQLEKLFQSHGKIKQAYVPKKGAGLMAGFGFVVMRGRKNAEKALEAVNGKVVDGRTIAVDWAVEKGVYQGVEGAEDGQQAIGGVEMHADDNGGVAVGNDEDDDEELFARDETDESDDASDGEAEDEDDVDMGEDEEEEADAKERKPEDRSSTLFVRNLPFTCTDEDLEDHFTRFGSVRYARVVMDMNTGRSKGTGFVCFYDRDSADSCLRTAPRRTLPAEVQKDKDGKIIQAPASILQNDDADPSGQHTLDGRVLQVSRAVEKSEANRLTDEGHQHRSKRDNDKRRLYLLSEGTISTKSPLYEKLSPSEKTMRESSAKQRKTLIESNPSLHLSLTRLSVRNLPRSIDSKALKALAREAVVGFATDVKAGKRTRLSHEELGRGGDEMVEADALRKRAGKGLVRQAKVVFEGSGGGKVGEDTGAGRSRGYGFIEFYTHRSALMGLRWLNGHAVDGRTAASEGNRAPNKADLGDKKKRLIVEFAIENAQVVLRRKDREHKARERSKTFHEGRQEAAAAQAATEGDGEKREKKDKGGKTKPGSKKRKRDMEDDRKAGKKAPVKVAAAAVKKKNPVDEKTAKRNQIIGRKRAARKVRRGGK</sequence>
<dbReference type="PANTHER" id="PTHR48039:SF5">
    <property type="entry name" value="RNA-BINDING PROTEIN 28"/>
    <property type="match status" value="1"/>
</dbReference>
<feature type="domain" description="RRM" evidence="7">
    <location>
        <begin position="151"/>
        <end position="229"/>
    </location>
</feature>
<dbReference type="PROSITE" id="PS50102">
    <property type="entry name" value="RRM"/>
    <property type="match status" value="4"/>
</dbReference>
<dbReference type="InterPro" id="IPR034809">
    <property type="entry name" value="Nop4_RRM4"/>
</dbReference>
<evidence type="ECO:0000256" key="2">
    <source>
        <dbReference type="ARBA" id="ARBA00022737"/>
    </source>
</evidence>
<evidence type="ECO:0000313" key="9">
    <source>
        <dbReference type="Proteomes" id="UP001310890"/>
    </source>
</evidence>
<proteinExistence type="predicted"/>
<name>A0AAN7TNZ2_9PEZI</name>
<dbReference type="InterPro" id="IPR035979">
    <property type="entry name" value="RBD_domain_sf"/>
</dbReference>
<dbReference type="SUPFAM" id="SSF54928">
    <property type="entry name" value="RNA-binding domain, RBD"/>
    <property type="match status" value="3"/>
</dbReference>
<dbReference type="AlphaFoldDB" id="A0AAN7TNZ2"/>
<dbReference type="EMBL" id="JAVRRL010000050">
    <property type="protein sequence ID" value="KAK5110393.1"/>
    <property type="molecule type" value="Genomic_DNA"/>
</dbReference>
<evidence type="ECO:0000256" key="6">
    <source>
        <dbReference type="SAM" id="MobiDB-lite"/>
    </source>
</evidence>
<feature type="domain" description="RRM" evidence="7">
    <location>
        <begin position="500"/>
        <end position="628"/>
    </location>
</feature>
<feature type="domain" description="RRM" evidence="7">
    <location>
        <begin position="316"/>
        <end position="427"/>
    </location>
</feature>
<comment type="subcellular location">
    <subcellularLocation>
        <location evidence="1">Nucleus</location>
    </subcellularLocation>
</comment>
<dbReference type="InterPro" id="IPR034808">
    <property type="entry name" value="Nop4p_RRM3"/>
</dbReference>
<feature type="region of interest" description="Disordered" evidence="6">
    <location>
        <begin position="428"/>
        <end position="451"/>
    </location>
</feature>
<evidence type="ECO:0000256" key="4">
    <source>
        <dbReference type="ARBA" id="ARBA00023242"/>
    </source>
</evidence>
<protein>
    <recommendedName>
        <fullName evidence="7">RRM domain-containing protein</fullName>
    </recommendedName>
</protein>
<dbReference type="InterPro" id="IPR012677">
    <property type="entry name" value="Nucleotide-bd_a/b_plait_sf"/>
</dbReference>
<dbReference type="FunFam" id="3.30.70.330:FF:000406">
    <property type="entry name" value="Related to Nucleolar protein NOP4"/>
    <property type="match status" value="1"/>
</dbReference>
<evidence type="ECO:0000256" key="3">
    <source>
        <dbReference type="ARBA" id="ARBA00022884"/>
    </source>
</evidence>
<feature type="compositionally biased region" description="Basic and acidic residues" evidence="6">
    <location>
        <begin position="125"/>
        <end position="147"/>
    </location>
</feature>
<evidence type="ECO:0000256" key="5">
    <source>
        <dbReference type="PROSITE-ProRule" id="PRU00176"/>
    </source>
</evidence>
<feature type="compositionally biased region" description="Basic residues" evidence="6">
    <location>
        <begin position="748"/>
        <end position="761"/>
    </location>
</feature>
<evidence type="ECO:0000259" key="7">
    <source>
        <dbReference type="PROSITE" id="PS50102"/>
    </source>
</evidence>
<feature type="region of interest" description="Disordered" evidence="6">
    <location>
        <begin position="658"/>
        <end position="761"/>
    </location>
</feature>
<comment type="caution">
    <text evidence="8">The sequence shown here is derived from an EMBL/GenBank/DDBJ whole genome shotgun (WGS) entry which is preliminary data.</text>
</comment>